<evidence type="ECO:0000313" key="2">
    <source>
        <dbReference type="EMBL" id="MFD1312719.1"/>
    </source>
</evidence>
<keyword evidence="3" id="KW-1185">Reference proteome</keyword>
<proteinExistence type="predicted"/>
<feature type="compositionally biased region" description="Basic and acidic residues" evidence="1">
    <location>
        <begin position="62"/>
        <end position="71"/>
    </location>
</feature>
<reference evidence="3" key="1">
    <citation type="journal article" date="2019" name="Int. J. Syst. Evol. Microbiol.">
        <title>The Global Catalogue of Microorganisms (GCM) 10K type strain sequencing project: providing services to taxonomists for standard genome sequencing and annotation.</title>
        <authorList>
            <consortium name="The Broad Institute Genomics Platform"/>
            <consortium name="The Broad Institute Genome Sequencing Center for Infectious Disease"/>
            <person name="Wu L."/>
            <person name="Ma J."/>
        </authorList>
    </citation>
    <scope>NUCLEOTIDE SEQUENCE [LARGE SCALE GENOMIC DNA]</scope>
    <source>
        <strain evidence="3">CGMCC 4.7020</strain>
    </source>
</reference>
<feature type="region of interest" description="Disordered" evidence="1">
    <location>
        <begin position="41"/>
        <end position="71"/>
    </location>
</feature>
<accession>A0ABW3XT74</accession>
<gene>
    <name evidence="2" type="ORF">ACFQ5X_44040</name>
</gene>
<name>A0ABW3XT74_9ACTN</name>
<dbReference type="RefSeq" id="WP_381236516.1">
    <property type="nucleotide sequence ID" value="NZ_JBHSKH010000035.1"/>
</dbReference>
<evidence type="ECO:0000256" key="1">
    <source>
        <dbReference type="SAM" id="MobiDB-lite"/>
    </source>
</evidence>
<feature type="compositionally biased region" description="Low complexity" evidence="1">
    <location>
        <begin position="101"/>
        <end position="112"/>
    </location>
</feature>
<protein>
    <submittedName>
        <fullName evidence="2">Uncharacterized protein</fullName>
    </submittedName>
</protein>
<dbReference type="EMBL" id="JBHTMM010000134">
    <property type="protein sequence ID" value="MFD1312719.1"/>
    <property type="molecule type" value="Genomic_DNA"/>
</dbReference>
<comment type="caution">
    <text evidence="2">The sequence shown here is derived from an EMBL/GenBank/DDBJ whole genome shotgun (WGS) entry which is preliminary data.</text>
</comment>
<evidence type="ECO:0000313" key="3">
    <source>
        <dbReference type="Proteomes" id="UP001597058"/>
    </source>
</evidence>
<sequence>MLVLGGGLGCWSFSRVEDMLGFFREPEDVVRFDPVYWAEKPRRPRQRQGVRPRAGHRLHSAGRGDHADQHPNLAKDVEDWILSDFCGTDLSTAKGLREALTRATDTASRSSSKVVSLTKPVAPA</sequence>
<dbReference type="Proteomes" id="UP001597058">
    <property type="component" value="Unassembled WGS sequence"/>
</dbReference>
<feature type="compositionally biased region" description="Basic residues" evidence="1">
    <location>
        <begin position="42"/>
        <end position="60"/>
    </location>
</feature>
<organism evidence="2 3">
    <name type="scientific">Streptomyces kaempferi</name>
    <dbReference type="NCBI Taxonomy" id="333725"/>
    <lineage>
        <taxon>Bacteria</taxon>
        <taxon>Bacillati</taxon>
        <taxon>Actinomycetota</taxon>
        <taxon>Actinomycetes</taxon>
        <taxon>Kitasatosporales</taxon>
        <taxon>Streptomycetaceae</taxon>
        <taxon>Streptomyces</taxon>
    </lineage>
</organism>
<feature type="region of interest" description="Disordered" evidence="1">
    <location>
        <begin position="99"/>
        <end position="124"/>
    </location>
</feature>